<accession>A0A1E3NSC2</accession>
<evidence type="ECO:0000313" key="2">
    <source>
        <dbReference type="EMBL" id="ODQ48578.1"/>
    </source>
</evidence>
<dbReference type="SUPFAM" id="SSF47923">
    <property type="entry name" value="Ypt/Rab-GAP domain of gyp1p"/>
    <property type="match status" value="1"/>
</dbReference>
<dbReference type="OrthoDB" id="27140at2759"/>
<feature type="compositionally biased region" description="Low complexity" evidence="1">
    <location>
        <begin position="484"/>
        <end position="495"/>
    </location>
</feature>
<dbReference type="InterPro" id="IPR035969">
    <property type="entry name" value="Rab-GAP_TBC_sf"/>
</dbReference>
<feature type="region of interest" description="Disordered" evidence="1">
    <location>
        <begin position="474"/>
        <end position="495"/>
    </location>
</feature>
<sequence>ELMELCQTFLKTRNITGLAMLARQAGLPLHLRCKIWPILLKYHPFVQNPERSSTSSRKSSCKTSSNDDYTYKIPYKEIKFDLRKYLRSAERYKPKVLTLEVKDMFEIQEKIFDIIEHAVIKFLKKWGTIVHYNSALAWIALGLAEWVPPLPNSQFVLCGRDDVAKNGTKLRNIDDSYFESLNNSNAASDASSPQNTPPNGFKPMSFAEIYERMVLVILHTPDPATIENAEISSPISVSKELKQLSLLPYTGGSITDRISFFLFCMRKLLPELHSYLAEEDCLNGDWILWWLKYAGSKVWSRYDRGRTWDLLLGYRTDCKNFESNMKALSELTPEQIRLLGPDLFWNPMENMNDDNTDESLLKNLKNLKKMKLNSSSEPNTSSGIIDDEEDGEREGEVEREDGEDFSTILPRDKHDRSLSLPFSKINPHVQIIFISLAFLKSKEFTITELDQSEIKTLFGRLSSLRTDFGEMSSFVSTRDEPDDSSGNGLSNGLHSDLIDNNNTHVNDDLQMMITHHRKSNRDIENVLIEAGELWRRFLYINMMEET</sequence>
<dbReference type="GeneID" id="30179009"/>
<feature type="compositionally biased region" description="Acidic residues" evidence="1">
    <location>
        <begin position="385"/>
        <end position="404"/>
    </location>
</feature>
<name>A0A1E3NSC2_9ASCO</name>
<gene>
    <name evidence="2" type="ORF">PICMEDRAFT_23762</name>
</gene>
<dbReference type="EMBL" id="KV454001">
    <property type="protein sequence ID" value="ODQ48578.1"/>
    <property type="molecule type" value="Genomic_DNA"/>
</dbReference>
<feature type="region of interest" description="Disordered" evidence="1">
    <location>
        <begin position="372"/>
        <end position="410"/>
    </location>
</feature>
<dbReference type="STRING" id="763406.A0A1E3NSC2"/>
<proteinExistence type="predicted"/>
<dbReference type="RefSeq" id="XP_019019691.1">
    <property type="nucleotide sequence ID" value="XM_019162322.1"/>
</dbReference>
<feature type="non-terminal residue" evidence="2">
    <location>
        <position position="1"/>
    </location>
</feature>
<keyword evidence="3" id="KW-1185">Reference proteome</keyword>
<feature type="non-terminal residue" evidence="2">
    <location>
        <position position="546"/>
    </location>
</feature>
<reference evidence="2 3" key="1">
    <citation type="journal article" date="2016" name="Proc. Natl. Acad. Sci. U.S.A.">
        <title>Comparative genomics of biotechnologically important yeasts.</title>
        <authorList>
            <person name="Riley R."/>
            <person name="Haridas S."/>
            <person name="Wolfe K.H."/>
            <person name="Lopes M.R."/>
            <person name="Hittinger C.T."/>
            <person name="Goeker M."/>
            <person name="Salamov A.A."/>
            <person name="Wisecaver J.H."/>
            <person name="Long T.M."/>
            <person name="Calvey C.H."/>
            <person name="Aerts A.L."/>
            <person name="Barry K.W."/>
            <person name="Choi C."/>
            <person name="Clum A."/>
            <person name="Coughlan A.Y."/>
            <person name="Deshpande S."/>
            <person name="Douglass A.P."/>
            <person name="Hanson S.J."/>
            <person name="Klenk H.-P."/>
            <person name="LaButti K.M."/>
            <person name="Lapidus A."/>
            <person name="Lindquist E.A."/>
            <person name="Lipzen A.M."/>
            <person name="Meier-Kolthoff J.P."/>
            <person name="Ohm R.A."/>
            <person name="Otillar R.P."/>
            <person name="Pangilinan J.L."/>
            <person name="Peng Y."/>
            <person name="Rokas A."/>
            <person name="Rosa C.A."/>
            <person name="Scheuner C."/>
            <person name="Sibirny A.A."/>
            <person name="Slot J.C."/>
            <person name="Stielow J.B."/>
            <person name="Sun H."/>
            <person name="Kurtzman C.P."/>
            <person name="Blackwell M."/>
            <person name="Grigoriev I.V."/>
            <person name="Jeffries T.W."/>
        </authorList>
    </citation>
    <scope>NUCLEOTIDE SEQUENCE [LARGE SCALE GENOMIC DNA]</scope>
    <source>
        <strain evidence="2 3">NRRL Y-2026</strain>
    </source>
</reference>
<dbReference type="Proteomes" id="UP000094455">
    <property type="component" value="Unassembled WGS sequence"/>
</dbReference>
<organism evidence="2 3">
    <name type="scientific">Pichia membranifaciens NRRL Y-2026</name>
    <dbReference type="NCBI Taxonomy" id="763406"/>
    <lineage>
        <taxon>Eukaryota</taxon>
        <taxon>Fungi</taxon>
        <taxon>Dikarya</taxon>
        <taxon>Ascomycota</taxon>
        <taxon>Saccharomycotina</taxon>
        <taxon>Pichiomycetes</taxon>
        <taxon>Pichiales</taxon>
        <taxon>Pichiaceae</taxon>
        <taxon>Pichia</taxon>
    </lineage>
</organism>
<evidence type="ECO:0000313" key="3">
    <source>
        <dbReference type="Proteomes" id="UP000094455"/>
    </source>
</evidence>
<evidence type="ECO:0000256" key="1">
    <source>
        <dbReference type="SAM" id="MobiDB-lite"/>
    </source>
</evidence>
<dbReference type="AlphaFoldDB" id="A0A1E3NSC2"/>
<protein>
    <recommendedName>
        <fullName evidence="4">Rab-GAP TBC domain-containing protein</fullName>
    </recommendedName>
</protein>
<evidence type="ECO:0008006" key="4">
    <source>
        <dbReference type="Google" id="ProtNLM"/>
    </source>
</evidence>